<keyword evidence="1" id="KW-0460">Magnesium</keyword>
<keyword evidence="3" id="KW-1185">Reference proteome</keyword>
<keyword evidence="1" id="KW-0547">Nucleotide-binding</keyword>
<dbReference type="GO" id="GO:0009396">
    <property type="term" value="P:folic acid-containing compound biosynthetic process"/>
    <property type="evidence" value="ECO:0007669"/>
    <property type="project" value="TreeGrafter"/>
</dbReference>
<dbReference type="Gene3D" id="3.40.50.10420">
    <property type="entry name" value="NagB/RpiA/CoA transferase-like"/>
    <property type="match status" value="1"/>
</dbReference>
<dbReference type="InterPro" id="IPR002698">
    <property type="entry name" value="FTHF_cligase"/>
</dbReference>
<dbReference type="AlphaFoldDB" id="A0A291IRN1"/>
<dbReference type="EMBL" id="CP023668">
    <property type="protein sequence ID" value="ATG97512.1"/>
    <property type="molecule type" value="Genomic_DNA"/>
</dbReference>
<dbReference type="PIRSF" id="PIRSF006806">
    <property type="entry name" value="FTHF_cligase"/>
    <property type="match status" value="1"/>
</dbReference>
<dbReference type="InterPro" id="IPR024185">
    <property type="entry name" value="FTHF_cligase-like_sf"/>
</dbReference>
<accession>A0A291IRN1</accession>
<comment type="cofactor">
    <cofactor evidence="1">
        <name>Mg(2+)</name>
        <dbReference type="ChEBI" id="CHEBI:18420"/>
    </cofactor>
</comment>
<dbReference type="PANTHER" id="PTHR23407:SF11">
    <property type="entry name" value="CHROMOSOME UNDETERMINED SCAFFOLD_24, WHOLE GENOME SHOTGUN SEQUENCE"/>
    <property type="match status" value="1"/>
</dbReference>
<dbReference type="OrthoDB" id="9801938at2"/>
<protein>
    <recommendedName>
        <fullName evidence="1">5-formyltetrahydrofolate cyclo-ligase</fullName>
        <ecNumber evidence="1">6.3.3.2</ecNumber>
    </recommendedName>
</protein>
<name>A0A291IRN1_9MOLU</name>
<reference evidence="2 3" key="1">
    <citation type="submission" date="2017-09" db="EMBL/GenBank/DDBJ databases">
        <title>SPAdes assembly of the Mesoplasma lactucae genome.</title>
        <authorList>
            <person name="Knight T.F."/>
            <person name="Rubinstein R."/>
            <person name="Citino T."/>
        </authorList>
    </citation>
    <scope>NUCLEOTIDE SEQUENCE [LARGE SCALE GENOMIC DNA]</scope>
    <source>
        <strain evidence="2 3">831-C4</strain>
    </source>
</reference>
<dbReference type="EC" id="6.3.3.2" evidence="1"/>
<evidence type="ECO:0000256" key="1">
    <source>
        <dbReference type="RuleBase" id="RU361279"/>
    </source>
</evidence>
<dbReference type="GO" id="GO:0035999">
    <property type="term" value="P:tetrahydrofolate interconversion"/>
    <property type="evidence" value="ECO:0007669"/>
    <property type="project" value="TreeGrafter"/>
</dbReference>
<dbReference type="PANTHER" id="PTHR23407">
    <property type="entry name" value="ATPASE INHIBITOR/5-FORMYLTETRAHYDROFOLATE CYCLO-LIGASE"/>
    <property type="match status" value="1"/>
</dbReference>
<dbReference type="InterPro" id="IPR037171">
    <property type="entry name" value="NagB/RpiA_transferase-like"/>
</dbReference>
<evidence type="ECO:0000313" key="2">
    <source>
        <dbReference type="EMBL" id="ATG97512.1"/>
    </source>
</evidence>
<proteinExistence type="inferred from homology"/>
<evidence type="ECO:0000313" key="3">
    <source>
        <dbReference type="Proteomes" id="UP000232227"/>
    </source>
</evidence>
<dbReference type="GO" id="GO:0005524">
    <property type="term" value="F:ATP binding"/>
    <property type="evidence" value="ECO:0007669"/>
    <property type="project" value="UniProtKB-KW"/>
</dbReference>
<sequence length="214" mass="25110">MPSNKTTLREKFLALRARTTDDYRISAQHRIDQKVLKFIQHFNLDKIALYMSKGKEVETRNIINWCLKNNVEVYLPKVSLNKTMDFYKITNLKSDLELNDGLKIYEPVISKTKKLNDPNSLQAYFVPLICFDKNLNRIGFGQGYYDRYFYGWDYSGYKVGLARMNQLSEKKIDASQFDARLDLIITDDEIFVAKKDESMLETDLLFLDLKPTDK</sequence>
<dbReference type="NCBIfam" id="TIGR02727">
    <property type="entry name" value="MTHFS_bact"/>
    <property type="match status" value="1"/>
</dbReference>
<comment type="similarity">
    <text evidence="1">Belongs to the 5-formyltetrahydrofolate cyclo-ligase family.</text>
</comment>
<dbReference type="Proteomes" id="UP000232227">
    <property type="component" value="Chromosome"/>
</dbReference>
<organism evidence="2 3">
    <name type="scientific">Mesoplasma lactucae ATCC 49193</name>
    <dbReference type="NCBI Taxonomy" id="81460"/>
    <lineage>
        <taxon>Bacteria</taxon>
        <taxon>Bacillati</taxon>
        <taxon>Mycoplasmatota</taxon>
        <taxon>Mollicutes</taxon>
        <taxon>Entomoplasmatales</taxon>
        <taxon>Entomoplasmataceae</taxon>
        <taxon>Mesoplasma</taxon>
    </lineage>
</organism>
<dbReference type="Pfam" id="PF01812">
    <property type="entry name" value="5-FTHF_cyc-lig"/>
    <property type="match status" value="1"/>
</dbReference>
<comment type="catalytic activity">
    <reaction evidence="1">
        <text>(6S)-5-formyl-5,6,7,8-tetrahydrofolate + ATP = (6R)-5,10-methenyltetrahydrofolate + ADP + phosphate</text>
        <dbReference type="Rhea" id="RHEA:10488"/>
        <dbReference type="ChEBI" id="CHEBI:30616"/>
        <dbReference type="ChEBI" id="CHEBI:43474"/>
        <dbReference type="ChEBI" id="CHEBI:57455"/>
        <dbReference type="ChEBI" id="CHEBI:57457"/>
        <dbReference type="ChEBI" id="CHEBI:456216"/>
        <dbReference type="EC" id="6.3.3.2"/>
    </reaction>
</comment>
<dbReference type="GO" id="GO:0046872">
    <property type="term" value="F:metal ion binding"/>
    <property type="evidence" value="ECO:0007669"/>
    <property type="project" value="UniProtKB-KW"/>
</dbReference>
<dbReference type="KEGG" id="mlac:CP520_01960"/>
<keyword evidence="1" id="KW-0067">ATP-binding</keyword>
<dbReference type="SUPFAM" id="SSF100950">
    <property type="entry name" value="NagB/RpiA/CoA transferase-like"/>
    <property type="match status" value="1"/>
</dbReference>
<dbReference type="GO" id="GO:0030272">
    <property type="term" value="F:5-formyltetrahydrofolate cyclo-ligase activity"/>
    <property type="evidence" value="ECO:0007669"/>
    <property type="project" value="UniProtKB-EC"/>
</dbReference>
<gene>
    <name evidence="2" type="ORF">CP520_01960</name>
</gene>
<keyword evidence="2" id="KW-0436">Ligase</keyword>
<dbReference type="RefSeq" id="WP_096862800.1">
    <property type="nucleotide sequence ID" value="NZ_CP023668.1"/>
</dbReference>
<keyword evidence="1" id="KW-0479">Metal-binding</keyword>